<dbReference type="EMBL" id="DF968087">
    <property type="protein sequence ID" value="GAP04862.1"/>
    <property type="molecule type" value="Genomic_DNA"/>
</dbReference>
<organism evidence="1">
    <name type="scientific">Fructobacillus tropaeoli</name>
    <dbReference type="NCBI Taxonomy" id="709323"/>
    <lineage>
        <taxon>Bacteria</taxon>
        <taxon>Bacillati</taxon>
        <taxon>Bacillota</taxon>
        <taxon>Bacilli</taxon>
        <taxon>Lactobacillales</taxon>
        <taxon>Lactobacillaceae</taxon>
        <taxon>Fructobacillus</taxon>
    </lineage>
</organism>
<sequence length="182" mass="19476">MFVVEPESPVVAAELLAAEPELLVAVVELLATEPELLVVAVADALADTLVEALRDVLVDALTDALVEALVDALVEALTDALVEVLVDALVEALVDALTDVLVEVTELPLDELLGVCEVVVAAGCVVVSAETRWTAVTPANKPKLANETTTHWLITFRMIFLSSTFRRVLLLYNINTDLSSYP</sequence>
<proteinExistence type="predicted"/>
<gene>
    <name evidence="1" type="ORF">FTRO_0100260</name>
</gene>
<name>A0A3F3H5G4_9LACO</name>
<accession>A0A3F3H5G4</accession>
<evidence type="ECO:0000313" key="1">
    <source>
        <dbReference type="EMBL" id="GAP04862.1"/>
    </source>
</evidence>
<dbReference type="AlphaFoldDB" id="A0A3F3H5G4"/>
<dbReference type="Proteomes" id="UP000064514">
    <property type="component" value="Unassembled WGS sequence"/>
</dbReference>
<protein>
    <submittedName>
        <fullName evidence="1">Uncharacterized protein</fullName>
    </submittedName>
</protein>
<reference evidence="1" key="1">
    <citation type="journal article" date="2015" name="BMC Genomics">
        <title>Comparative genomics of Fructobacillus spp. and Leuconostoc spp. reveals niche-specific evolution of Fructobacillus spp.</title>
        <authorList>
            <person name="Endo A."/>
            <person name="Tanizawa Y."/>
            <person name="Tanaka N."/>
            <person name="Maeno S."/>
            <person name="Kumar H."/>
            <person name="Shiwa Y."/>
            <person name="Okada S."/>
            <person name="Yoshikawa H."/>
            <person name="Dicks L."/>
            <person name="Nakagawa J."/>
            <person name="Arita M."/>
        </authorList>
    </citation>
    <scope>NUCLEOTIDE SEQUENCE [LARGE SCALE GENOMIC DNA]</scope>
    <source>
        <strain evidence="1">F214-1</strain>
    </source>
</reference>